<organism evidence="1 2">
    <name type="scientific">Klebsiella pneumoniae</name>
    <dbReference type="NCBI Taxonomy" id="573"/>
    <lineage>
        <taxon>Bacteria</taxon>
        <taxon>Pseudomonadati</taxon>
        <taxon>Pseudomonadota</taxon>
        <taxon>Gammaproteobacteria</taxon>
        <taxon>Enterobacterales</taxon>
        <taxon>Enterobacteriaceae</taxon>
        <taxon>Klebsiella/Raoultella group</taxon>
        <taxon>Klebsiella</taxon>
        <taxon>Klebsiella pneumoniae complex</taxon>
    </lineage>
</organism>
<dbReference type="AlphaFoldDB" id="A0A377TWQ4"/>
<keyword evidence="1" id="KW-0378">Hydrolase</keyword>
<dbReference type="PANTHER" id="PTHR30575:SF0">
    <property type="entry name" value="XAA-ARG DIPEPTIDASE"/>
    <property type="match status" value="1"/>
</dbReference>
<dbReference type="PANTHER" id="PTHR30575">
    <property type="entry name" value="PEPTIDASE M20"/>
    <property type="match status" value="1"/>
</dbReference>
<proteinExistence type="predicted"/>
<dbReference type="Gene3D" id="3.30.70.360">
    <property type="match status" value="1"/>
</dbReference>
<dbReference type="Gene3D" id="3.40.630.10">
    <property type="entry name" value="Zn peptidases"/>
    <property type="match status" value="1"/>
</dbReference>
<dbReference type="GO" id="GO:0046657">
    <property type="term" value="P:folic acid catabolic process"/>
    <property type="evidence" value="ECO:0007669"/>
    <property type="project" value="TreeGrafter"/>
</dbReference>
<protein>
    <submittedName>
        <fullName evidence="1">Amidohydrolase</fullName>
    </submittedName>
</protein>
<dbReference type="Proteomes" id="UP000254938">
    <property type="component" value="Unassembled WGS sequence"/>
</dbReference>
<dbReference type="InterPro" id="IPR052030">
    <property type="entry name" value="Peptidase_M20/M20A_hydrolases"/>
</dbReference>
<evidence type="ECO:0000313" key="2">
    <source>
        <dbReference type="Proteomes" id="UP000254938"/>
    </source>
</evidence>
<name>A0A377TWQ4_KLEPN</name>
<accession>A0A377TWQ4</accession>
<dbReference type="GO" id="GO:0071713">
    <property type="term" value="F:para-aminobenzoyl-glutamate hydrolase activity"/>
    <property type="evidence" value="ECO:0007669"/>
    <property type="project" value="TreeGrafter"/>
</dbReference>
<sequence length="121" mass="13131">MVQAQAEVLYLIRAPEMADAEQIFARIEKIAQGAALMTETQVSCRFEKACSSYLPNRTLEAAMYQAVCHYGTPAWSDEERAFAAAIRATLSANDINNSLNNIAGTSARKAKRSLVATATPC</sequence>
<evidence type="ECO:0000313" key="1">
    <source>
        <dbReference type="EMBL" id="STS82430.1"/>
    </source>
</evidence>
<gene>
    <name evidence="1" type="primary">abgB_3</name>
    <name evidence="1" type="ORF">NCTC9140_04180</name>
</gene>
<reference evidence="1 2" key="1">
    <citation type="submission" date="2018-06" db="EMBL/GenBank/DDBJ databases">
        <authorList>
            <consortium name="Pathogen Informatics"/>
            <person name="Doyle S."/>
        </authorList>
    </citation>
    <scope>NUCLEOTIDE SEQUENCE [LARGE SCALE GENOMIC DNA]</scope>
    <source>
        <strain evidence="1 2">NCTC9140</strain>
    </source>
</reference>
<dbReference type="EMBL" id="UGKQ01000007">
    <property type="protein sequence ID" value="STS82430.1"/>
    <property type="molecule type" value="Genomic_DNA"/>
</dbReference>
<dbReference type="GO" id="GO:0016805">
    <property type="term" value="F:dipeptidase activity"/>
    <property type="evidence" value="ECO:0007669"/>
    <property type="project" value="TreeGrafter"/>
</dbReference>
<dbReference type="GO" id="GO:0005737">
    <property type="term" value="C:cytoplasm"/>
    <property type="evidence" value="ECO:0007669"/>
    <property type="project" value="TreeGrafter"/>
</dbReference>